<keyword evidence="1" id="KW-0472">Membrane</keyword>
<dbReference type="STRING" id="1035195.HMPREF9997_00138"/>
<keyword evidence="1" id="KW-0812">Transmembrane</keyword>
<sequence>MTVAMARRVAAVVHQPGVDKTTAERNFVEKRTVTCVLYYMVARKLVTILTSFTIVTLAPPVKSSRLNRVELGV</sequence>
<feature type="transmembrane region" description="Helical" evidence="1">
    <location>
        <begin position="36"/>
        <end position="58"/>
    </location>
</feature>
<accession>L1MMK8</accession>
<gene>
    <name evidence="2" type="ORF">HMPREF9997_00138</name>
</gene>
<keyword evidence="3" id="KW-1185">Reference proteome</keyword>
<evidence type="ECO:0000256" key="1">
    <source>
        <dbReference type="SAM" id="Phobius"/>
    </source>
</evidence>
<organism evidence="2 3">
    <name type="scientific">Corynebacterium durum F0235</name>
    <dbReference type="NCBI Taxonomy" id="1035195"/>
    <lineage>
        <taxon>Bacteria</taxon>
        <taxon>Bacillati</taxon>
        <taxon>Actinomycetota</taxon>
        <taxon>Actinomycetes</taxon>
        <taxon>Mycobacteriales</taxon>
        <taxon>Corynebacteriaceae</taxon>
        <taxon>Corynebacterium</taxon>
    </lineage>
</organism>
<evidence type="ECO:0000313" key="2">
    <source>
        <dbReference type="EMBL" id="EKX92472.1"/>
    </source>
</evidence>
<evidence type="ECO:0000313" key="3">
    <source>
        <dbReference type="Proteomes" id="UP000010445"/>
    </source>
</evidence>
<reference evidence="2 3" key="1">
    <citation type="submission" date="2012-05" db="EMBL/GenBank/DDBJ databases">
        <authorList>
            <person name="Weinstock G."/>
            <person name="Sodergren E."/>
            <person name="Lobos E.A."/>
            <person name="Fulton L."/>
            <person name="Fulton R."/>
            <person name="Courtney L."/>
            <person name="Fronick C."/>
            <person name="O'Laughlin M."/>
            <person name="Godfrey J."/>
            <person name="Wilson R.M."/>
            <person name="Miner T."/>
            <person name="Farmer C."/>
            <person name="Delehaunty K."/>
            <person name="Cordes M."/>
            <person name="Minx P."/>
            <person name="Tomlinson C."/>
            <person name="Chen J."/>
            <person name="Wollam A."/>
            <person name="Pepin K.H."/>
            <person name="Bhonagiri V."/>
            <person name="Zhang X."/>
            <person name="Suruliraj S."/>
            <person name="Warren W."/>
            <person name="Mitreva M."/>
            <person name="Mardis E.R."/>
            <person name="Wilson R.K."/>
        </authorList>
    </citation>
    <scope>NUCLEOTIDE SEQUENCE [LARGE SCALE GENOMIC DNA]</scope>
    <source>
        <strain evidence="2 3">F0235</strain>
    </source>
</reference>
<dbReference type="AlphaFoldDB" id="L1MMK8"/>
<keyword evidence="1" id="KW-1133">Transmembrane helix</keyword>
<dbReference type="Proteomes" id="UP000010445">
    <property type="component" value="Unassembled WGS sequence"/>
</dbReference>
<protein>
    <submittedName>
        <fullName evidence="2">Uncharacterized protein</fullName>
    </submittedName>
</protein>
<dbReference type="EMBL" id="AMEM01000005">
    <property type="protein sequence ID" value="EKX92472.1"/>
    <property type="molecule type" value="Genomic_DNA"/>
</dbReference>
<dbReference type="HOGENOM" id="CLU_2698340_0_0_11"/>
<comment type="caution">
    <text evidence="2">The sequence shown here is derived from an EMBL/GenBank/DDBJ whole genome shotgun (WGS) entry which is preliminary data.</text>
</comment>
<proteinExistence type="predicted"/>
<name>L1MMK8_9CORY</name>